<dbReference type="Proteomes" id="UP000053676">
    <property type="component" value="Unassembled WGS sequence"/>
</dbReference>
<keyword evidence="2" id="KW-1185">Reference proteome</keyword>
<dbReference type="STRING" id="51031.W2TET1"/>
<name>W2TET1_NECAM</name>
<sequence length="141" mass="15719">MYCTLKVEYGEACWVALCVHDDKIPILEWYHGEDSVKQHQPFKVLDLLFANYVSPVVADSRSFIIGLRDLEPIELAALHPSVDPASQTIFLTHTFLLSGSQLHPPQGVKPPLPPRSSVQFPSRLHTVDKDNEAGIEDVSCV</sequence>
<gene>
    <name evidence="1" type="ORF">NECAME_02445</name>
</gene>
<evidence type="ECO:0000313" key="2">
    <source>
        <dbReference type="Proteomes" id="UP000053676"/>
    </source>
</evidence>
<dbReference type="EMBL" id="KI659148">
    <property type="protein sequence ID" value="ETN80313.1"/>
    <property type="molecule type" value="Genomic_DNA"/>
</dbReference>
<dbReference type="AlphaFoldDB" id="W2TET1"/>
<organism evidence="1 2">
    <name type="scientific">Necator americanus</name>
    <name type="common">Human hookworm</name>
    <dbReference type="NCBI Taxonomy" id="51031"/>
    <lineage>
        <taxon>Eukaryota</taxon>
        <taxon>Metazoa</taxon>
        <taxon>Ecdysozoa</taxon>
        <taxon>Nematoda</taxon>
        <taxon>Chromadorea</taxon>
        <taxon>Rhabditida</taxon>
        <taxon>Rhabditina</taxon>
        <taxon>Rhabditomorpha</taxon>
        <taxon>Strongyloidea</taxon>
        <taxon>Ancylostomatidae</taxon>
        <taxon>Bunostominae</taxon>
        <taxon>Necator</taxon>
    </lineage>
</organism>
<reference evidence="2" key="1">
    <citation type="journal article" date="2014" name="Nat. Genet.">
        <title>Genome of the human hookworm Necator americanus.</title>
        <authorList>
            <person name="Tang Y.T."/>
            <person name="Gao X."/>
            <person name="Rosa B.A."/>
            <person name="Abubucker S."/>
            <person name="Hallsworth-Pepin K."/>
            <person name="Martin J."/>
            <person name="Tyagi R."/>
            <person name="Heizer E."/>
            <person name="Zhang X."/>
            <person name="Bhonagiri-Palsikar V."/>
            <person name="Minx P."/>
            <person name="Warren W.C."/>
            <person name="Wang Q."/>
            <person name="Zhan B."/>
            <person name="Hotez P.J."/>
            <person name="Sternberg P.W."/>
            <person name="Dougall A."/>
            <person name="Gaze S.T."/>
            <person name="Mulvenna J."/>
            <person name="Sotillo J."/>
            <person name="Ranganathan S."/>
            <person name="Rabelo E.M."/>
            <person name="Wilson R.K."/>
            <person name="Felgner P.L."/>
            <person name="Bethony J."/>
            <person name="Hawdon J.M."/>
            <person name="Gasser R.B."/>
            <person name="Loukas A."/>
            <person name="Mitreva M."/>
        </authorList>
    </citation>
    <scope>NUCLEOTIDE SEQUENCE [LARGE SCALE GENOMIC DNA]</scope>
</reference>
<accession>W2TET1</accession>
<evidence type="ECO:0000313" key="1">
    <source>
        <dbReference type="EMBL" id="ETN80313.1"/>
    </source>
</evidence>
<proteinExistence type="predicted"/>
<dbReference type="OrthoDB" id="5875192at2759"/>
<dbReference type="KEGG" id="nai:NECAME_02445"/>
<protein>
    <submittedName>
        <fullName evidence="1">Uncharacterized protein</fullName>
    </submittedName>
</protein>